<dbReference type="SUPFAM" id="SSF81321">
    <property type="entry name" value="Family A G protein-coupled receptor-like"/>
    <property type="match status" value="1"/>
</dbReference>
<keyword evidence="2" id="KW-1003">Cell membrane</keyword>
<keyword evidence="5 7" id="KW-0472">Membrane</keyword>
<evidence type="ECO:0000256" key="4">
    <source>
        <dbReference type="ARBA" id="ARBA00022989"/>
    </source>
</evidence>
<name>A0A815G9T0_ADIRI</name>
<dbReference type="GO" id="GO:0004930">
    <property type="term" value="F:G protein-coupled receptor activity"/>
    <property type="evidence" value="ECO:0007669"/>
    <property type="project" value="TreeGrafter"/>
</dbReference>
<dbReference type="GO" id="GO:0032870">
    <property type="term" value="P:cellular response to hormone stimulus"/>
    <property type="evidence" value="ECO:0007669"/>
    <property type="project" value="TreeGrafter"/>
</dbReference>
<evidence type="ECO:0000313" key="10">
    <source>
        <dbReference type="Proteomes" id="UP000663828"/>
    </source>
</evidence>
<keyword evidence="6" id="KW-0675">Receptor</keyword>
<dbReference type="Gene3D" id="1.20.1070.10">
    <property type="entry name" value="Rhodopsin 7-helix transmembrane proteins"/>
    <property type="match status" value="1"/>
</dbReference>
<gene>
    <name evidence="9" type="ORF">XAT740_LOCUS30673</name>
</gene>
<feature type="transmembrane region" description="Helical" evidence="7">
    <location>
        <begin position="217"/>
        <end position="241"/>
    </location>
</feature>
<feature type="transmembrane region" description="Helical" evidence="7">
    <location>
        <begin position="133"/>
        <end position="153"/>
    </location>
</feature>
<dbReference type="PANTHER" id="PTHR24241">
    <property type="entry name" value="NEUROPEPTIDE RECEPTOR-RELATED G-PROTEIN COUPLED RECEPTOR"/>
    <property type="match status" value="1"/>
</dbReference>
<comment type="subcellular location">
    <subcellularLocation>
        <location evidence="1">Cell membrane</location>
        <topology evidence="1">Multi-pass membrane protein</topology>
    </subcellularLocation>
</comment>
<feature type="transmembrane region" description="Helical" evidence="7">
    <location>
        <begin position="12"/>
        <end position="31"/>
    </location>
</feature>
<keyword evidence="4 7" id="KW-1133">Transmembrane helix</keyword>
<dbReference type="PROSITE" id="PS50262">
    <property type="entry name" value="G_PROTEIN_RECEP_F1_2"/>
    <property type="match status" value="1"/>
</dbReference>
<evidence type="ECO:0000256" key="6">
    <source>
        <dbReference type="ARBA" id="ARBA00023170"/>
    </source>
</evidence>
<keyword evidence="3 7" id="KW-0812">Transmembrane</keyword>
<protein>
    <recommendedName>
        <fullName evidence="8">G-protein coupled receptors family 1 profile domain-containing protein</fullName>
    </recommendedName>
</protein>
<accession>A0A815G9T0</accession>
<feature type="transmembrane region" description="Helical" evidence="7">
    <location>
        <begin position="186"/>
        <end position="211"/>
    </location>
</feature>
<organism evidence="9 10">
    <name type="scientific">Adineta ricciae</name>
    <name type="common">Rotifer</name>
    <dbReference type="NCBI Taxonomy" id="249248"/>
    <lineage>
        <taxon>Eukaryota</taxon>
        <taxon>Metazoa</taxon>
        <taxon>Spiralia</taxon>
        <taxon>Gnathifera</taxon>
        <taxon>Rotifera</taxon>
        <taxon>Eurotatoria</taxon>
        <taxon>Bdelloidea</taxon>
        <taxon>Adinetida</taxon>
        <taxon>Adinetidae</taxon>
        <taxon>Adineta</taxon>
    </lineage>
</organism>
<dbReference type="CDD" id="cd00637">
    <property type="entry name" value="7tm_classA_rhodopsin-like"/>
    <property type="match status" value="1"/>
</dbReference>
<evidence type="ECO:0000256" key="1">
    <source>
        <dbReference type="ARBA" id="ARBA00004651"/>
    </source>
</evidence>
<comment type="caution">
    <text evidence="9">The sequence shown here is derived from an EMBL/GenBank/DDBJ whole genome shotgun (WGS) entry which is preliminary data.</text>
</comment>
<dbReference type="GO" id="GO:0042277">
    <property type="term" value="F:peptide binding"/>
    <property type="evidence" value="ECO:0007669"/>
    <property type="project" value="TreeGrafter"/>
</dbReference>
<dbReference type="InterPro" id="IPR017452">
    <property type="entry name" value="GPCR_Rhodpsn_7TM"/>
</dbReference>
<dbReference type="GO" id="GO:0005886">
    <property type="term" value="C:plasma membrane"/>
    <property type="evidence" value="ECO:0007669"/>
    <property type="project" value="UniProtKB-SubCell"/>
</dbReference>
<dbReference type="AlphaFoldDB" id="A0A815G9T0"/>
<evidence type="ECO:0000256" key="3">
    <source>
        <dbReference type="ARBA" id="ARBA00022692"/>
    </source>
</evidence>
<feature type="domain" description="G-protein coupled receptors family 1 profile" evidence="8">
    <location>
        <begin position="1"/>
        <end position="249"/>
    </location>
</feature>
<keyword evidence="10" id="KW-1185">Reference proteome</keyword>
<evidence type="ECO:0000256" key="2">
    <source>
        <dbReference type="ARBA" id="ARBA00022475"/>
    </source>
</evidence>
<evidence type="ECO:0000313" key="9">
    <source>
        <dbReference type="EMBL" id="CAF1335636.1"/>
    </source>
</evidence>
<dbReference type="PANTHER" id="PTHR24241:SF76">
    <property type="entry name" value="NEUROPEPTIDE SIFAMIDE RECEPTOR"/>
    <property type="match status" value="1"/>
</dbReference>
<dbReference type="Proteomes" id="UP000663828">
    <property type="component" value="Unassembled WGS sequence"/>
</dbReference>
<feature type="transmembrane region" description="Helical" evidence="7">
    <location>
        <begin position="91"/>
        <end position="113"/>
    </location>
</feature>
<dbReference type="EMBL" id="CAJNOR010002750">
    <property type="protein sequence ID" value="CAF1335636.1"/>
    <property type="molecule type" value="Genomic_DNA"/>
</dbReference>
<reference evidence="9" key="1">
    <citation type="submission" date="2021-02" db="EMBL/GenBank/DDBJ databases">
        <authorList>
            <person name="Nowell W R."/>
        </authorList>
    </citation>
    <scope>NUCLEOTIDE SEQUENCE</scope>
</reference>
<evidence type="ECO:0000256" key="5">
    <source>
        <dbReference type="ARBA" id="ARBA00023136"/>
    </source>
</evidence>
<sequence>MHTVSNILTCNSSFAILILSCDIFSIGISILHKDLSIKPMKTHNKLLCRLHNYLSHISFCSLVYSFNIQSFYRLVCTIYHHRLYYQSLYPYIYAIVIQWIIAILQMIPILIFNKRNLIEDDELCEITIHNRRTIVYLYMIVYLIPFLLILIQYRILVKYSKRKTNGLHSTNIQQRARRQVKSIRRILILIFILFILSLPDCTIIIFEVFLLVRTPRYVHRIGFSFVGIASGLIMLIMMYYTRNLRRLLFGRQRSRKNKILKLNYSQQETRGTIRKLPEMIYSGIMAYENERN</sequence>
<evidence type="ECO:0000259" key="8">
    <source>
        <dbReference type="PROSITE" id="PS50262"/>
    </source>
</evidence>
<evidence type="ECO:0000256" key="7">
    <source>
        <dbReference type="SAM" id="Phobius"/>
    </source>
</evidence>
<proteinExistence type="predicted"/>